<gene>
    <name evidence="1" type="ORF">IE53DRAFT_370567</name>
</gene>
<dbReference type="EMBL" id="KZ820193">
    <property type="protein sequence ID" value="PWN48492.1"/>
    <property type="molecule type" value="Genomic_DNA"/>
</dbReference>
<dbReference type="Proteomes" id="UP000245626">
    <property type="component" value="Unassembled WGS sequence"/>
</dbReference>
<evidence type="ECO:0000313" key="2">
    <source>
        <dbReference type="Proteomes" id="UP000245626"/>
    </source>
</evidence>
<reference evidence="1 2" key="1">
    <citation type="journal article" date="2018" name="Mol. Biol. Evol.">
        <title>Broad Genomic Sampling Reveals a Smut Pathogenic Ancestry of the Fungal Clade Ustilaginomycotina.</title>
        <authorList>
            <person name="Kijpornyongpan T."/>
            <person name="Mondo S.J."/>
            <person name="Barry K."/>
            <person name="Sandor L."/>
            <person name="Lee J."/>
            <person name="Lipzen A."/>
            <person name="Pangilinan J."/>
            <person name="LaButti K."/>
            <person name="Hainaut M."/>
            <person name="Henrissat B."/>
            <person name="Grigoriev I.V."/>
            <person name="Spatafora J.W."/>
            <person name="Aime M.C."/>
        </authorList>
    </citation>
    <scope>NUCLEOTIDE SEQUENCE [LARGE SCALE GENOMIC DNA]</scope>
    <source>
        <strain evidence="1 2">SA 807</strain>
    </source>
</reference>
<name>A0ACD0NRY4_9BASI</name>
<sequence length="561" mass="59532">MKGKILISSLLVLVISISSNHFSRRSATTEKVVDGLVGDGWNTSATVESSSPRARLFDFKHDDYLERRPDQNLGGGTVSKLSGGKAGGKVKSERVGAESGGAGKKKVGNQANSKSSALASKDRGRRGGDQVQGGDEEEEGQEEGEGESGRESLFSILRGAVRWLLWVVKWVVVVPIHFVLLMVMRIMAKTLLALRWSVNQMLRPVLVMLAPLGYLLAGLIYLFVSTPSRWVGYLVKELYPVYLFLGAAGFIGAGMGFGASLILYMASFVLIDRRGDDGRTHFGSEAILTTSARGEPRTKGMMRSGSGKKGRRERGGGGGEGEEASNYTSELSSSTSRSSSLGSFDPSEEHSPPSSVKRESDEETPKGPTRGKKRSVGGGIDSSVLSGKRREEKVVMPRKEEGGWQAGSGSFRGRVQPSEVRRGNESSGGSDSDGEMLVTGPLRRTSIRKKDYLERDEVDSGGILGHLKVMTPVGRGGGSRMNSTPPPPPNPGTTYHGISSSGSSASKPITASATDPRFNYPVGATGRRGWGNSSGRRGGGTPPSGSMPSSPAYYMTSGGSL</sequence>
<accession>A0ACD0NRY4</accession>
<organism evidence="1 2">
    <name type="scientific">Violaceomyces palustris</name>
    <dbReference type="NCBI Taxonomy" id="1673888"/>
    <lineage>
        <taxon>Eukaryota</taxon>
        <taxon>Fungi</taxon>
        <taxon>Dikarya</taxon>
        <taxon>Basidiomycota</taxon>
        <taxon>Ustilaginomycotina</taxon>
        <taxon>Ustilaginomycetes</taxon>
        <taxon>Violaceomycetales</taxon>
        <taxon>Violaceomycetaceae</taxon>
        <taxon>Violaceomyces</taxon>
    </lineage>
</organism>
<protein>
    <submittedName>
        <fullName evidence="1">Uncharacterized protein</fullName>
    </submittedName>
</protein>
<evidence type="ECO:0000313" key="1">
    <source>
        <dbReference type="EMBL" id="PWN48492.1"/>
    </source>
</evidence>
<proteinExistence type="predicted"/>
<keyword evidence="2" id="KW-1185">Reference proteome</keyword>